<organism evidence="14 15">
    <name type="scientific">Halalkalicoccus paucihalophilus</name>
    <dbReference type="NCBI Taxonomy" id="1008153"/>
    <lineage>
        <taxon>Archaea</taxon>
        <taxon>Methanobacteriati</taxon>
        <taxon>Methanobacteriota</taxon>
        <taxon>Stenosarchaea group</taxon>
        <taxon>Halobacteria</taxon>
        <taxon>Halobacteriales</taxon>
        <taxon>Halococcaceae</taxon>
        <taxon>Halalkalicoccus</taxon>
    </lineage>
</organism>
<feature type="transmembrane region" description="Helical" evidence="13">
    <location>
        <begin position="166"/>
        <end position="186"/>
    </location>
</feature>
<dbReference type="EMBL" id="LTAZ01000011">
    <property type="protein sequence ID" value="KYH24941.1"/>
    <property type="molecule type" value="Genomic_DNA"/>
</dbReference>
<evidence type="ECO:0000256" key="12">
    <source>
        <dbReference type="RuleBase" id="RU362091"/>
    </source>
</evidence>
<feature type="transmembrane region" description="Helical" evidence="13">
    <location>
        <begin position="198"/>
        <end position="221"/>
    </location>
</feature>
<keyword evidence="15" id="KW-1185">Reference proteome</keyword>
<evidence type="ECO:0000256" key="4">
    <source>
        <dbReference type="ARBA" id="ARBA00022475"/>
    </source>
</evidence>
<accession>A0A151AB82</accession>
<dbReference type="Pfam" id="PF00474">
    <property type="entry name" value="SSF"/>
    <property type="match status" value="1"/>
</dbReference>
<keyword evidence="3" id="KW-0813">Transport</keyword>
<protein>
    <submittedName>
        <fullName evidence="14">Sodium/panthothenate symporter</fullName>
    </submittedName>
</protein>
<feature type="transmembrane region" description="Helical" evidence="13">
    <location>
        <begin position="378"/>
        <end position="395"/>
    </location>
</feature>
<proteinExistence type="inferred from homology"/>
<dbReference type="Proteomes" id="UP000075321">
    <property type="component" value="Unassembled WGS sequence"/>
</dbReference>
<feature type="transmembrane region" description="Helical" evidence="13">
    <location>
        <begin position="431"/>
        <end position="450"/>
    </location>
</feature>
<dbReference type="PANTHER" id="PTHR48086">
    <property type="entry name" value="SODIUM/PROLINE SYMPORTER-RELATED"/>
    <property type="match status" value="1"/>
</dbReference>
<evidence type="ECO:0000256" key="2">
    <source>
        <dbReference type="ARBA" id="ARBA00006434"/>
    </source>
</evidence>
<comment type="subcellular location">
    <subcellularLocation>
        <location evidence="1">Cell membrane</location>
        <topology evidence="1">Multi-pass membrane protein</topology>
    </subcellularLocation>
</comment>
<keyword evidence="10 13" id="KW-0472">Membrane</keyword>
<feature type="transmembrane region" description="Helical" evidence="13">
    <location>
        <begin position="518"/>
        <end position="535"/>
    </location>
</feature>
<feature type="transmembrane region" description="Helical" evidence="13">
    <location>
        <begin position="82"/>
        <end position="108"/>
    </location>
</feature>
<keyword evidence="4" id="KW-1003">Cell membrane</keyword>
<dbReference type="GO" id="GO:0006814">
    <property type="term" value="P:sodium ion transport"/>
    <property type="evidence" value="ECO:0007669"/>
    <property type="project" value="UniProtKB-KW"/>
</dbReference>
<evidence type="ECO:0000256" key="3">
    <source>
        <dbReference type="ARBA" id="ARBA00022448"/>
    </source>
</evidence>
<dbReference type="InterPro" id="IPR001734">
    <property type="entry name" value="Na/solute_symporter"/>
</dbReference>
<evidence type="ECO:0000256" key="6">
    <source>
        <dbReference type="ARBA" id="ARBA00022847"/>
    </source>
</evidence>
<feature type="transmembrane region" description="Helical" evidence="13">
    <location>
        <begin position="44"/>
        <end position="62"/>
    </location>
</feature>
<keyword evidence="5 13" id="KW-0812">Transmembrane</keyword>
<dbReference type="InterPro" id="IPR050277">
    <property type="entry name" value="Sodium:Solute_Symporter"/>
</dbReference>
<feature type="transmembrane region" description="Helical" evidence="13">
    <location>
        <begin position="281"/>
        <end position="302"/>
    </location>
</feature>
<dbReference type="InterPro" id="IPR038377">
    <property type="entry name" value="Na/Glc_symporter_sf"/>
</dbReference>
<dbReference type="GO" id="GO:0015293">
    <property type="term" value="F:symporter activity"/>
    <property type="evidence" value="ECO:0007669"/>
    <property type="project" value="UniProtKB-KW"/>
</dbReference>
<comment type="similarity">
    <text evidence="2 12">Belongs to the sodium:solute symporter (SSF) (TC 2.A.21) family.</text>
</comment>
<evidence type="ECO:0000256" key="11">
    <source>
        <dbReference type="ARBA" id="ARBA00023201"/>
    </source>
</evidence>
<sequence length="593" mass="64922">MQVEPQEVSLGWEIAVLTILGLSLMIAIGWYSYNKRLGADVDDFFSASKSLGFLIIGLTIFADSYSGNSFLGYAAETYRSGAWFLVYPQFMVAAVIGSLIVAPPLINLGLKWDYTSPIDYLEHRFNSRVAFIATFFLLWGTFVQFTEQFFAMGYLGNVASGGVVPYQLVIVLFAVVILLYVGLGGFRGTALSAAVQGTLMLFSLFLMLVLIGTLGGFTAQMETVWQEAPSKLTIPSDSTMRGWYSTIVLILLGLPTYIHIQQFYLGIKDAEDLKSTFRLQAPIFFFAAITLWIIGMFASGVFPGLSESGSEQVVPYLLGAFVQIEGGTLLPSLIALGVIMATLSTAGATVMVVSMVLAKDLYGRFIDPEAPDGRIINASRVFLALSLLVALGIAFQPSLTIWAWTELKFEFLLQATPLFVFGLYTHRVKNTPAIAGMLVGCAVAIALYLTGNSEVFSFHAGIVGLVVNSVVLLGGSYLSGQDEETERAKRILRYNSIAVADADDETAVRYVLPAQTKSFWIGLGIIIAVMVPWYAPDAWNARLAFGLPIWTWVTIGALVLETLFVVFSTYIWRPKPPRDSEQDVPREEEMPAD</sequence>
<feature type="transmembrane region" description="Helical" evidence="13">
    <location>
        <begin position="401"/>
        <end position="424"/>
    </location>
</feature>
<keyword evidence="8" id="KW-0915">Sodium</keyword>
<dbReference type="GO" id="GO:0005886">
    <property type="term" value="C:plasma membrane"/>
    <property type="evidence" value="ECO:0007669"/>
    <property type="project" value="UniProtKB-SubCell"/>
</dbReference>
<feature type="transmembrane region" description="Helical" evidence="13">
    <location>
        <begin position="241"/>
        <end position="260"/>
    </location>
</feature>
<feature type="transmembrane region" description="Helical" evidence="13">
    <location>
        <begin position="333"/>
        <end position="357"/>
    </location>
</feature>
<dbReference type="Gene3D" id="1.20.1730.10">
    <property type="entry name" value="Sodium/glucose cotransporter"/>
    <property type="match status" value="1"/>
</dbReference>
<evidence type="ECO:0000256" key="8">
    <source>
        <dbReference type="ARBA" id="ARBA00023053"/>
    </source>
</evidence>
<dbReference type="RefSeq" id="WP_066384197.1">
    <property type="nucleotide sequence ID" value="NZ_LTAZ01000011.1"/>
</dbReference>
<evidence type="ECO:0000313" key="15">
    <source>
        <dbReference type="Proteomes" id="UP000075321"/>
    </source>
</evidence>
<name>A0A151AB82_9EURY</name>
<dbReference type="PANTHER" id="PTHR48086:SF3">
    <property type="entry name" value="SODIUM_PROLINE SYMPORTER"/>
    <property type="match status" value="1"/>
</dbReference>
<feature type="transmembrane region" description="Helical" evidence="13">
    <location>
        <begin position="12"/>
        <end position="32"/>
    </location>
</feature>
<keyword evidence="11" id="KW-0739">Sodium transport</keyword>
<reference evidence="14 15" key="1">
    <citation type="submission" date="2016-02" db="EMBL/GenBank/DDBJ databases">
        <title>Genome sequence of Halalkalicoccus paucihalophilus DSM 24557.</title>
        <authorList>
            <person name="Poehlein A."/>
            <person name="Daniel R."/>
        </authorList>
    </citation>
    <scope>NUCLEOTIDE SEQUENCE [LARGE SCALE GENOMIC DNA]</scope>
    <source>
        <strain evidence="14 15">DSM 24557</strain>
    </source>
</reference>
<evidence type="ECO:0000256" key="10">
    <source>
        <dbReference type="ARBA" id="ARBA00023136"/>
    </source>
</evidence>
<feature type="transmembrane region" description="Helical" evidence="13">
    <location>
        <begin position="129"/>
        <end position="146"/>
    </location>
</feature>
<keyword evidence="7 13" id="KW-1133">Transmembrane helix</keyword>
<evidence type="ECO:0000256" key="7">
    <source>
        <dbReference type="ARBA" id="ARBA00022989"/>
    </source>
</evidence>
<dbReference type="PATRIC" id="fig|1008153.3.peg.3142"/>
<evidence type="ECO:0000313" key="14">
    <source>
        <dbReference type="EMBL" id="KYH24941.1"/>
    </source>
</evidence>
<feature type="transmembrane region" description="Helical" evidence="13">
    <location>
        <begin position="547"/>
        <end position="572"/>
    </location>
</feature>
<evidence type="ECO:0000256" key="9">
    <source>
        <dbReference type="ARBA" id="ARBA00023065"/>
    </source>
</evidence>
<gene>
    <name evidence="14" type="ORF">HAPAU_30330</name>
</gene>
<evidence type="ECO:0000256" key="1">
    <source>
        <dbReference type="ARBA" id="ARBA00004651"/>
    </source>
</evidence>
<evidence type="ECO:0000256" key="5">
    <source>
        <dbReference type="ARBA" id="ARBA00022692"/>
    </source>
</evidence>
<keyword evidence="6" id="KW-0769">Symport</keyword>
<evidence type="ECO:0000256" key="13">
    <source>
        <dbReference type="SAM" id="Phobius"/>
    </source>
</evidence>
<comment type="caution">
    <text evidence="14">The sequence shown here is derived from an EMBL/GenBank/DDBJ whole genome shotgun (WGS) entry which is preliminary data.</text>
</comment>
<dbReference type="AlphaFoldDB" id="A0A151AB82"/>
<feature type="transmembrane region" description="Helical" evidence="13">
    <location>
        <begin position="456"/>
        <end position="480"/>
    </location>
</feature>
<dbReference type="OrthoDB" id="19182at2157"/>
<dbReference type="PROSITE" id="PS50283">
    <property type="entry name" value="NA_SOLUT_SYMP_3"/>
    <property type="match status" value="1"/>
</dbReference>
<dbReference type="CDD" id="cd10322">
    <property type="entry name" value="SLC5sbd"/>
    <property type="match status" value="1"/>
</dbReference>
<keyword evidence="9" id="KW-0406">Ion transport</keyword>